<proteinExistence type="predicted"/>
<keyword evidence="2" id="KW-1133">Transmembrane helix</keyword>
<name>A0A5N8WHJ1_9ACTN</name>
<protein>
    <recommendedName>
        <fullName evidence="5">Secreted protein</fullName>
    </recommendedName>
</protein>
<keyword evidence="2" id="KW-0812">Transmembrane</keyword>
<keyword evidence="4" id="KW-1185">Reference proteome</keyword>
<dbReference type="Pfam" id="PF20087">
    <property type="entry name" value="DUF6479"/>
    <property type="match status" value="1"/>
</dbReference>
<dbReference type="AlphaFoldDB" id="A0A5N8WHJ1"/>
<dbReference type="Proteomes" id="UP000326979">
    <property type="component" value="Unassembled WGS sequence"/>
</dbReference>
<evidence type="ECO:0000256" key="1">
    <source>
        <dbReference type="SAM" id="MobiDB-lite"/>
    </source>
</evidence>
<accession>A0A5N8WHJ1</accession>
<dbReference type="RefSeq" id="WP_152792100.1">
    <property type="nucleotide sequence ID" value="NZ_BAABEQ010000118.1"/>
</dbReference>
<evidence type="ECO:0000256" key="2">
    <source>
        <dbReference type="SAM" id="Phobius"/>
    </source>
</evidence>
<comment type="caution">
    <text evidence="3">The sequence shown here is derived from an EMBL/GenBank/DDBJ whole genome shotgun (WGS) entry which is preliminary data.</text>
</comment>
<feature type="transmembrane region" description="Helical" evidence="2">
    <location>
        <begin position="16"/>
        <end position="38"/>
    </location>
</feature>
<evidence type="ECO:0000313" key="4">
    <source>
        <dbReference type="Proteomes" id="UP000326979"/>
    </source>
</evidence>
<dbReference type="OrthoDB" id="4330154at2"/>
<feature type="compositionally biased region" description="Gly residues" evidence="1">
    <location>
        <begin position="108"/>
        <end position="120"/>
    </location>
</feature>
<gene>
    <name evidence="3" type="ORF">FNH04_45685</name>
</gene>
<evidence type="ECO:0008006" key="5">
    <source>
        <dbReference type="Google" id="ProtNLM"/>
    </source>
</evidence>
<keyword evidence="2" id="KW-0472">Membrane</keyword>
<feature type="region of interest" description="Disordered" evidence="1">
    <location>
        <begin position="42"/>
        <end position="120"/>
    </location>
</feature>
<dbReference type="EMBL" id="VJZE01000862">
    <property type="protein sequence ID" value="MPY46930.1"/>
    <property type="molecule type" value="Genomic_DNA"/>
</dbReference>
<organism evidence="3 4">
    <name type="scientific">Streptomyces phyllanthi</name>
    <dbReference type="NCBI Taxonomy" id="1803180"/>
    <lineage>
        <taxon>Bacteria</taxon>
        <taxon>Bacillati</taxon>
        <taxon>Actinomycetota</taxon>
        <taxon>Actinomycetes</taxon>
        <taxon>Kitasatosporales</taxon>
        <taxon>Streptomycetaceae</taxon>
        <taxon>Streptomyces</taxon>
    </lineage>
</organism>
<dbReference type="InterPro" id="IPR045513">
    <property type="entry name" value="DUF6479"/>
</dbReference>
<sequence>MSTEWVHFAAERSALVGLWAILMGVLVVGMLGGAFWLGNRIRNREPRRPRPEEQPHLPDGGPVREEQVNLVPDEITQSRLRLTPYQVHGNMGSRPSPAKRRPRWSRGSSGGFGSGGLGAH</sequence>
<feature type="compositionally biased region" description="Basic and acidic residues" evidence="1">
    <location>
        <begin position="42"/>
        <end position="67"/>
    </location>
</feature>
<reference evidence="3 4" key="1">
    <citation type="submission" date="2019-07" db="EMBL/GenBank/DDBJ databases">
        <title>New species of Amycolatopsis and Streptomyces.</title>
        <authorList>
            <person name="Duangmal K."/>
            <person name="Teo W.F.A."/>
            <person name="Lipun K."/>
        </authorList>
    </citation>
    <scope>NUCLEOTIDE SEQUENCE [LARGE SCALE GENOMIC DNA]</scope>
    <source>
        <strain evidence="3 4">TISTR 2346</strain>
    </source>
</reference>
<evidence type="ECO:0000313" key="3">
    <source>
        <dbReference type="EMBL" id="MPY46930.1"/>
    </source>
</evidence>